<dbReference type="PROSITE" id="PS51257">
    <property type="entry name" value="PROKAR_LIPOPROTEIN"/>
    <property type="match status" value="1"/>
</dbReference>
<evidence type="ECO:0000313" key="6">
    <source>
        <dbReference type="Proteomes" id="UP001596072"/>
    </source>
</evidence>
<feature type="domain" description="Thioredoxin" evidence="4">
    <location>
        <begin position="34"/>
        <end position="199"/>
    </location>
</feature>
<dbReference type="EMBL" id="JBHSNS010000001">
    <property type="protein sequence ID" value="MFC5728474.1"/>
    <property type="molecule type" value="Genomic_DNA"/>
</dbReference>
<proteinExistence type="inferred from homology"/>
<dbReference type="PANTHER" id="PTHR12151">
    <property type="entry name" value="ELECTRON TRANSPORT PROTIN SCO1/SENC FAMILY MEMBER"/>
    <property type="match status" value="1"/>
</dbReference>
<comment type="similarity">
    <text evidence="1">Belongs to the SCO1/2 family.</text>
</comment>
<dbReference type="PANTHER" id="PTHR12151:SF25">
    <property type="entry name" value="LINALOOL DEHYDRATASE_ISOMERASE DOMAIN-CONTAINING PROTEIN"/>
    <property type="match status" value="1"/>
</dbReference>
<keyword evidence="6" id="KW-1185">Reference proteome</keyword>
<keyword evidence="3" id="KW-0732">Signal</keyword>
<keyword evidence="2" id="KW-0186">Copper</keyword>
<comment type="caution">
    <text evidence="5">The sequence shown here is derived from an EMBL/GenBank/DDBJ whole genome shotgun (WGS) entry which is preliminary data.</text>
</comment>
<accession>A0ABW0ZBV1</accession>
<dbReference type="CDD" id="cd02968">
    <property type="entry name" value="SCO"/>
    <property type="match status" value="1"/>
</dbReference>
<sequence length="201" mass="21882">MRNSLRAAVLVVLVGLLGSACTTSDPETFTGTRLKQPYQAPDIALTDTDGAPYSLAADTDKPLTLVFFGYTACPDYCPLVMNNIAAAMNRLEADEREQVDVVFVTTDPARDNPAVLRRYLDRLDSDFVGLTGDLERIIEVGDPLAIYVNDGKRLPTGGYDLGGHSTFTLGIDENDEAVVLWNQETSSTEFAADIRTLLNDD</sequence>
<reference evidence="6" key="1">
    <citation type="journal article" date="2019" name="Int. J. Syst. Evol. Microbiol.">
        <title>The Global Catalogue of Microorganisms (GCM) 10K type strain sequencing project: providing services to taxonomists for standard genome sequencing and annotation.</title>
        <authorList>
            <consortium name="The Broad Institute Genomics Platform"/>
            <consortium name="The Broad Institute Genome Sequencing Center for Infectious Disease"/>
            <person name="Wu L."/>
            <person name="Ma J."/>
        </authorList>
    </citation>
    <scope>NUCLEOTIDE SEQUENCE [LARGE SCALE GENOMIC DNA]</scope>
    <source>
        <strain evidence="6">YIM 94188</strain>
    </source>
</reference>
<organism evidence="5 6">
    <name type="scientific">Nocardioides vastitatis</name>
    <dbReference type="NCBI Taxonomy" id="2568655"/>
    <lineage>
        <taxon>Bacteria</taxon>
        <taxon>Bacillati</taxon>
        <taxon>Actinomycetota</taxon>
        <taxon>Actinomycetes</taxon>
        <taxon>Propionibacteriales</taxon>
        <taxon>Nocardioidaceae</taxon>
        <taxon>Nocardioides</taxon>
    </lineage>
</organism>
<evidence type="ECO:0000256" key="1">
    <source>
        <dbReference type="ARBA" id="ARBA00010996"/>
    </source>
</evidence>
<dbReference type="InterPro" id="IPR003782">
    <property type="entry name" value="SCO1/SenC"/>
</dbReference>
<dbReference type="Gene3D" id="3.40.30.10">
    <property type="entry name" value="Glutaredoxin"/>
    <property type="match status" value="1"/>
</dbReference>
<evidence type="ECO:0000259" key="4">
    <source>
        <dbReference type="PROSITE" id="PS51352"/>
    </source>
</evidence>
<dbReference type="PROSITE" id="PS51352">
    <property type="entry name" value="THIOREDOXIN_2"/>
    <property type="match status" value="1"/>
</dbReference>
<dbReference type="InterPro" id="IPR013766">
    <property type="entry name" value="Thioredoxin_domain"/>
</dbReference>
<evidence type="ECO:0000313" key="5">
    <source>
        <dbReference type="EMBL" id="MFC5728474.1"/>
    </source>
</evidence>
<gene>
    <name evidence="5" type="ORF">ACFPQB_06055</name>
</gene>
<evidence type="ECO:0000256" key="3">
    <source>
        <dbReference type="SAM" id="SignalP"/>
    </source>
</evidence>
<dbReference type="Pfam" id="PF02630">
    <property type="entry name" value="SCO1-SenC"/>
    <property type="match status" value="1"/>
</dbReference>
<dbReference type="InterPro" id="IPR036249">
    <property type="entry name" value="Thioredoxin-like_sf"/>
</dbReference>
<evidence type="ECO:0000256" key="2">
    <source>
        <dbReference type="ARBA" id="ARBA00023008"/>
    </source>
</evidence>
<feature type="chain" id="PRO_5047540291" evidence="3">
    <location>
        <begin position="25"/>
        <end position="201"/>
    </location>
</feature>
<dbReference type="SUPFAM" id="SSF52833">
    <property type="entry name" value="Thioredoxin-like"/>
    <property type="match status" value="1"/>
</dbReference>
<dbReference type="Proteomes" id="UP001596072">
    <property type="component" value="Unassembled WGS sequence"/>
</dbReference>
<dbReference type="RefSeq" id="WP_136435710.1">
    <property type="nucleotide sequence ID" value="NZ_JBHSNS010000001.1"/>
</dbReference>
<feature type="signal peptide" evidence="3">
    <location>
        <begin position="1"/>
        <end position="24"/>
    </location>
</feature>
<name>A0ABW0ZBV1_9ACTN</name>
<protein>
    <submittedName>
        <fullName evidence="5">SCO family protein</fullName>
    </submittedName>
</protein>